<dbReference type="OrthoDB" id="5571888at2759"/>
<reference evidence="2" key="2">
    <citation type="submission" date="2011-03" db="EMBL/GenBank/DDBJ databases">
        <title>Annotation of Magnaporthe poae ATCC 64411.</title>
        <authorList>
            <person name="Ma L.-J."/>
            <person name="Dead R."/>
            <person name="Young S.K."/>
            <person name="Zeng Q."/>
            <person name="Gargeya S."/>
            <person name="Fitzgerald M."/>
            <person name="Haas B."/>
            <person name="Abouelleil A."/>
            <person name="Alvarado L."/>
            <person name="Arachchi H.M."/>
            <person name="Berlin A."/>
            <person name="Brown A."/>
            <person name="Chapman S.B."/>
            <person name="Chen Z."/>
            <person name="Dunbar C."/>
            <person name="Freedman E."/>
            <person name="Gearin G."/>
            <person name="Gellesch M."/>
            <person name="Goldberg J."/>
            <person name="Griggs A."/>
            <person name="Gujja S."/>
            <person name="Heiman D."/>
            <person name="Howarth C."/>
            <person name="Larson L."/>
            <person name="Lui A."/>
            <person name="MacDonald P.J.P."/>
            <person name="Mehta T."/>
            <person name="Montmayeur A."/>
            <person name="Murphy C."/>
            <person name="Neiman D."/>
            <person name="Pearson M."/>
            <person name="Priest M."/>
            <person name="Roberts A."/>
            <person name="Saif S."/>
            <person name="Shea T."/>
            <person name="Shenoy N."/>
            <person name="Sisk P."/>
            <person name="Stolte C."/>
            <person name="Sykes S."/>
            <person name="Yandava C."/>
            <person name="Wortman J."/>
            <person name="Nusbaum C."/>
            <person name="Birren B."/>
        </authorList>
    </citation>
    <scope>NUCLEOTIDE SEQUENCE</scope>
    <source>
        <strain evidence="2">ATCC 64411</strain>
    </source>
</reference>
<proteinExistence type="predicted"/>
<reference evidence="2" key="1">
    <citation type="submission" date="2010-05" db="EMBL/GenBank/DDBJ databases">
        <title>The Genome Sequence of Magnaporthe poae strain ATCC 64411.</title>
        <authorList>
            <consortium name="The Broad Institute Genome Sequencing Platform"/>
            <consortium name="Broad Institute Genome Sequencing Center for Infectious Disease"/>
            <person name="Ma L.-J."/>
            <person name="Dead R."/>
            <person name="Young S."/>
            <person name="Zeng Q."/>
            <person name="Koehrsen M."/>
            <person name="Alvarado L."/>
            <person name="Berlin A."/>
            <person name="Chapman S.B."/>
            <person name="Chen Z."/>
            <person name="Freedman E."/>
            <person name="Gellesch M."/>
            <person name="Goldberg J."/>
            <person name="Griggs A."/>
            <person name="Gujja S."/>
            <person name="Heilman E.R."/>
            <person name="Heiman D."/>
            <person name="Hepburn T."/>
            <person name="Howarth C."/>
            <person name="Jen D."/>
            <person name="Larson L."/>
            <person name="Mehta T."/>
            <person name="Neiman D."/>
            <person name="Pearson M."/>
            <person name="Roberts A."/>
            <person name="Saif S."/>
            <person name="Shea T."/>
            <person name="Shenoy N."/>
            <person name="Sisk P."/>
            <person name="Stolte C."/>
            <person name="Sykes S."/>
            <person name="Walk T."/>
            <person name="White J."/>
            <person name="Yandava C."/>
            <person name="Haas B."/>
            <person name="Nusbaum C."/>
            <person name="Birren B."/>
        </authorList>
    </citation>
    <scope>NUCLEOTIDE SEQUENCE</scope>
    <source>
        <strain evidence="2">ATCC 64411</strain>
    </source>
</reference>
<gene>
    <name evidence="2" type="ORF">MAPG_10677</name>
</gene>
<feature type="non-terminal residue" evidence="2">
    <location>
        <position position="1"/>
    </location>
</feature>
<dbReference type="InterPro" id="IPR010730">
    <property type="entry name" value="HET"/>
</dbReference>
<evidence type="ECO:0000259" key="1">
    <source>
        <dbReference type="Pfam" id="PF06985"/>
    </source>
</evidence>
<organism evidence="2">
    <name type="scientific">Magnaporthiopsis poae (strain ATCC 64411 / 73-15)</name>
    <name type="common">Kentucky bluegrass fungus</name>
    <name type="synonym">Magnaporthe poae</name>
    <dbReference type="NCBI Taxonomy" id="644358"/>
    <lineage>
        <taxon>Eukaryota</taxon>
        <taxon>Fungi</taxon>
        <taxon>Dikarya</taxon>
        <taxon>Ascomycota</taxon>
        <taxon>Pezizomycotina</taxon>
        <taxon>Sordariomycetes</taxon>
        <taxon>Sordariomycetidae</taxon>
        <taxon>Magnaporthales</taxon>
        <taxon>Magnaporthaceae</taxon>
        <taxon>Magnaporthiopsis</taxon>
    </lineage>
</organism>
<dbReference type="PANTHER" id="PTHR24148">
    <property type="entry name" value="ANKYRIN REPEAT DOMAIN-CONTAINING PROTEIN 39 HOMOLOG-RELATED"/>
    <property type="match status" value="1"/>
</dbReference>
<dbReference type="PANTHER" id="PTHR24148:SF80">
    <property type="entry name" value="HETEROKARYON INCOMPATIBILITY DOMAIN-CONTAINING PROTEIN"/>
    <property type="match status" value="1"/>
</dbReference>
<protein>
    <recommendedName>
        <fullName evidence="1">Heterokaryon incompatibility domain-containing protein</fullName>
    </recommendedName>
</protein>
<sequence length="314" mass="35368">APFHSPSPSASPHRALPSNQHLASNQVIMAGLPPWYNILESGAVDRIMKVLSIARVGEPVSEPELEAGGVPHRQRALPQTRDENQRLEGPYWPLFPLLEPMEIRVLELKPGSGEDEIRCSLHHCSLDVPIKSRSDAGPETDAEVLRLQGKFVRGEWHKPAPFIPKGFIWEEPYHALLLPAKLEPVPYTALSYTWGPNVFNASIELDGYTKPVIVALEKALRHFRRPDTGLVMWIDQLCINQTDKGEKERQIPLMGRIYAQFFNTLVWLGDLTPGSGETVKLLKRIVIKFYMDPNPLDIPADFSRRLFPGLKNKA</sequence>
<dbReference type="Pfam" id="PF06985">
    <property type="entry name" value="HET"/>
    <property type="match status" value="1"/>
</dbReference>
<dbReference type="AlphaFoldDB" id="A0A0H2U6G8"/>
<dbReference type="InterPro" id="IPR052895">
    <property type="entry name" value="HetReg/Transcr_Mod"/>
</dbReference>
<evidence type="ECO:0000313" key="2">
    <source>
        <dbReference type="EMBL" id="KLU91728.1"/>
    </source>
</evidence>
<name>A0A0H2U6G8_MAGP6</name>
<dbReference type="VEuPathDB" id="FungiDB:MAPG_10677"/>
<feature type="domain" description="Heterokaryon incompatibility" evidence="1">
    <location>
        <begin position="187"/>
        <end position="277"/>
    </location>
</feature>
<accession>A0A0H2U6G8</accession>
<dbReference type="EMBL" id="GL876978">
    <property type="protein sequence ID" value="KLU91728.1"/>
    <property type="molecule type" value="Genomic_DNA"/>
</dbReference>